<comment type="caution">
    <text evidence="1">The sequence shown here is derived from an EMBL/GenBank/DDBJ whole genome shotgun (WGS) entry which is preliminary data.</text>
</comment>
<evidence type="ECO:0000313" key="1">
    <source>
        <dbReference type="EMBL" id="CDL27981.1"/>
    </source>
</evidence>
<protein>
    <submittedName>
        <fullName evidence="1">Metal chaperone, involved in Zn homeostasis, GTPase of COG0523 family</fullName>
    </submittedName>
</protein>
<dbReference type="PANTHER" id="PTHR43603:SF1">
    <property type="entry name" value="ZINC-REGULATED GTPASE METALLOPROTEIN ACTIVATOR 1"/>
    <property type="match status" value="1"/>
</dbReference>
<dbReference type="InterPro" id="IPR027417">
    <property type="entry name" value="P-loop_NTPase"/>
</dbReference>
<proteinExistence type="predicted"/>
<dbReference type="InterPro" id="IPR051927">
    <property type="entry name" value="Zn_Chap_cDPG_Synth"/>
</dbReference>
<dbReference type="Gene3D" id="3.40.50.300">
    <property type="entry name" value="P-loop containing nucleotide triphosphate hydrolases"/>
    <property type="match status" value="1"/>
</dbReference>
<accession>W1F0V9</accession>
<evidence type="ECO:0000313" key="2">
    <source>
        <dbReference type="Proteomes" id="UP000019199"/>
    </source>
</evidence>
<dbReference type="AlphaFoldDB" id="W1F0V9"/>
<dbReference type="EMBL" id="CBWN010000115">
    <property type="protein sequence ID" value="CDL27981.1"/>
    <property type="molecule type" value="Genomic_DNA"/>
</dbReference>
<organism evidence="1 2">
    <name type="scientific">Escherichia coli ISC7</name>
    <dbReference type="NCBI Taxonomy" id="1432555"/>
    <lineage>
        <taxon>Bacteria</taxon>
        <taxon>Pseudomonadati</taxon>
        <taxon>Pseudomonadota</taxon>
        <taxon>Gammaproteobacteria</taxon>
        <taxon>Enterobacterales</taxon>
        <taxon>Enterobacteriaceae</taxon>
        <taxon>Escherichia</taxon>
    </lineage>
</organism>
<dbReference type="Proteomes" id="UP000019199">
    <property type="component" value="Unassembled WGS sequence"/>
</dbReference>
<dbReference type="PANTHER" id="PTHR43603">
    <property type="entry name" value="COBW DOMAIN-CONTAINING PROTEIN DDB_G0274527"/>
    <property type="match status" value="1"/>
</dbReference>
<reference evidence="1 2" key="1">
    <citation type="submission" date="2013-10" db="EMBL/GenBank/DDBJ databases">
        <title>Antibiotic resistance diversity of beta-lactamase producers in the General Hospital Vienna.</title>
        <authorList>
            <person name="Barisic I."/>
            <person name="Mitteregger D."/>
            <person name="Hirschl A.M."/>
            <person name="Noehammer C."/>
            <person name="Wiesinger-Mayr H."/>
        </authorList>
    </citation>
    <scope>NUCLEOTIDE SEQUENCE [LARGE SCALE GENOMIC DNA]</scope>
    <source>
        <strain evidence="1 2">ISC7</strain>
    </source>
</reference>
<sequence>MLHEDYNDGKKLIPTLQENLRHNKRGLENLLAEQIMFCNRLLLTRNDRLPFDIISAVAKAIHPLNPSVDVLAVSWGNIELSTLLAIPDYNFDRVELLISELEALVGNMDTPCNNEELIWRVIRDDRPFHPQRLWDTCHRFMGMGVLSQ</sequence>
<name>W1F0V9_ECOLX</name>